<dbReference type="GO" id="GO:1990077">
    <property type="term" value="C:primosome complex"/>
    <property type="evidence" value="ECO:0007669"/>
    <property type="project" value="UniProtKB-KW"/>
</dbReference>
<dbReference type="PANTHER" id="PTHR30313:SF2">
    <property type="entry name" value="DNA PRIMASE"/>
    <property type="match status" value="1"/>
</dbReference>
<evidence type="ECO:0000256" key="8">
    <source>
        <dbReference type="ARBA" id="ARBA00022833"/>
    </source>
</evidence>
<evidence type="ECO:0000256" key="11">
    <source>
        <dbReference type="ARBA" id="ARBA00023163"/>
    </source>
</evidence>
<dbReference type="EC" id="2.7.7.101" evidence="12"/>
<feature type="domain" description="Toprim" evidence="15">
    <location>
        <begin position="269"/>
        <end position="350"/>
    </location>
</feature>
<dbReference type="InterPro" id="IPR006295">
    <property type="entry name" value="DNA_primase_DnaG"/>
</dbReference>
<dbReference type="InterPro" id="IPR016136">
    <property type="entry name" value="DNA_helicase_N/primase_C"/>
</dbReference>
<feature type="zinc finger region" description="CHC2-type" evidence="12 14">
    <location>
        <begin position="43"/>
        <end position="67"/>
    </location>
</feature>
<dbReference type="PROSITE" id="PS50880">
    <property type="entry name" value="TOPRIM"/>
    <property type="match status" value="1"/>
</dbReference>
<dbReference type="CDD" id="cd03364">
    <property type="entry name" value="TOPRIM_DnaG_primases"/>
    <property type="match status" value="1"/>
</dbReference>
<dbReference type="FunFam" id="3.40.1360.10:FF:000002">
    <property type="entry name" value="DNA primase"/>
    <property type="match status" value="1"/>
</dbReference>
<dbReference type="Gene3D" id="3.90.980.10">
    <property type="entry name" value="DNA primase, catalytic core, N-terminal domain"/>
    <property type="match status" value="1"/>
</dbReference>
<comment type="domain">
    <text evidence="12">Contains an N-terminal zinc-binding domain, a central core domain that contains the primase activity, and a C-terminal DnaB-binding domain.</text>
</comment>
<dbReference type="AlphaFoldDB" id="A0AA96JXX8"/>
<dbReference type="GO" id="GO:0000428">
    <property type="term" value="C:DNA-directed RNA polymerase complex"/>
    <property type="evidence" value="ECO:0007669"/>
    <property type="project" value="UniProtKB-KW"/>
</dbReference>
<evidence type="ECO:0000313" key="16">
    <source>
        <dbReference type="EMBL" id="WNM59596.1"/>
    </source>
</evidence>
<keyword evidence="7 12" id="KW-0863">Zinc-finger</keyword>
<dbReference type="Pfam" id="PF13155">
    <property type="entry name" value="Toprim_2"/>
    <property type="match status" value="1"/>
</dbReference>
<dbReference type="GO" id="GO:0006269">
    <property type="term" value="P:DNA replication, synthesis of primer"/>
    <property type="evidence" value="ECO:0007669"/>
    <property type="project" value="UniProtKB-UniRule"/>
</dbReference>
<dbReference type="PIRSF" id="PIRSF002811">
    <property type="entry name" value="DnaG"/>
    <property type="match status" value="1"/>
</dbReference>
<evidence type="ECO:0000256" key="14">
    <source>
        <dbReference type="PIRSR" id="PIRSR002811-1"/>
    </source>
</evidence>
<keyword evidence="3 12" id="KW-0808">Transferase</keyword>
<keyword evidence="4 12" id="KW-0548">Nucleotidyltransferase</keyword>
<evidence type="ECO:0000313" key="17">
    <source>
        <dbReference type="Proteomes" id="UP001302719"/>
    </source>
</evidence>
<evidence type="ECO:0000256" key="13">
    <source>
        <dbReference type="PIRNR" id="PIRNR002811"/>
    </source>
</evidence>
<proteinExistence type="inferred from homology"/>
<dbReference type="EMBL" id="CP116967">
    <property type="protein sequence ID" value="WNM59596.1"/>
    <property type="molecule type" value="Genomic_DNA"/>
</dbReference>
<dbReference type="Pfam" id="PF01807">
    <property type="entry name" value="Zn_ribbon_DnaG"/>
    <property type="match status" value="1"/>
</dbReference>
<keyword evidence="17" id="KW-1185">Reference proteome</keyword>
<keyword evidence="8 12" id="KW-0862">Zinc</keyword>
<dbReference type="InterPro" id="IPR037068">
    <property type="entry name" value="DNA_primase_core_N_sf"/>
</dbReference>
<evidence type="ECO:0000256" key="12">
    <source>
        <dbReference type="HAMAP-Rule" id="MF_00974"/>
    </source>
</evidence>
<dbReference type="Gene3D" id="3.90.580.10">
    <property type="entry name" value="Zinc finger, CHC2-type domain"/>
    <property type="match status" value="1"/>
</dbReference>
<evidence type="ECO:0000256" key="3">
    <source>
        <dbReference type="ARBA" id="ARBA00022679"/>
    </source>
</evidence>
<dbReference type="KEGG" id="nall:PP769_07515"/>
<dbReference type="GO" id="GO:0008270">
    <property type="term" value="F:zinc ion binding"/>
    <property type="evidence" value="ECO:0007669"/>
    <property type="project" value="UniProtKB-UniRule"/>
</dbReference>
<evidence type="ECO:0000256" key="4">
    <source>
        <dbReference type="ARBA" id="ARBA00022695"/>
    </source>
</evidence>
<evidence type="ECO:0000256" key="9">
    <source>
        <dbReference type="ARBA" id="ARBA00022842"/>
    </source>
</evidence>
<keyword evidence="1 12" id="KW-0240">DNA-directed RNA polymerase</keyword>
<evidence type="ECO:0000256" key="7">
    <source>
        <dbReference type="ARBA" id="ARBA00022771"/>
    </source>
</evidence>
<evidence type="ECO:0000256" key="6">
    <source>
        <dbReference type="ARBA" id="ARBA00022723"/>
    </source>
</evidence>
<evidence type="ECO:0000256" key="2">
    <source>
        <dbReference type="ARBA" id="ARBA00022515"/>
    </source>
</evidence>
<comment type="subunit">
    <text evidence="12">Monomer. Interacts with DnaB.</text>
</comment>
<dbReference type="InterPro" id="IPR006171">
    <property type="entry name" value="TOPRIM_dom"/>
</dbReference>
<dbReference type="InterPro" id="IPR019475">
    <property type="entry name" value="DNA_primase_DnaB-bd"/>
</dbReference>
<dbReference type="GO" id="GO:0005737">
    <property type="term" value="C:cytoplasm"/>
    <property type="evidence" value="ECO:0007669"/>
    <property type="project" value="TreeGrafter"/>
</dbReference>
<dbReference type="InterPro" id="IPR013264">
    <property type="entry name" value="DNAG_N"/>
</dbReference>
<accession>A0AA96JXX8</accession>
<protein>
    <recommendedName>
        <fullName evidence="12 13">DNA primase</fullName>
        <ecNumber evidence="12">2.7.7.101</ecNumber>
    </recommendedName>
</protein>
<dbReference type="RefSeq" id="WP_312646375.1">
    <property type="nucleotide sequence ID" value="NZ_CP116967.1"/>
</dbReference>
<keyword evidence="5 12" id="KW-0235">DNA replication</keyword>
<comment type="function">
    <text evidence="12 13">RNA polymerase that catalyzes the synthesis of short RNA molecules used as primers for DNA polymerase during DNA replication.</text>
</comment>
<keyword evidence="9" id="KW-0460">Magnesium</keyword>
<evidence type="ECO:0000259" key="15">
    <source>
        <dbReference type="PROSITE" id="PS50880"/>
    </source>
</evidence>
<dbReference type="FunFam" id="3.90.980.10:FF:000001">
    <property type="entry name" value="DNA primase"/>
    <property type="match status" value="1"/>
</dbReference>
<keyword evidence="6 12" id="KW-0479">Metal-binding</keyword>
<dbReference type="NCBIfam" id="TIGR01391">
    <property type="entry name" value="dnaG"/>
    <property type="match status" value="1"/>
</dbReference>
<dbReference type="InterPro" id="IPR036977">
    <property type="entry name" value="DNA_primase_Znf_CHC2"/>
</dbReference>
<dbReference type="SMART" id="SM00493">
    <property type="entry name" value="TOPRIM"/>
    <property type="match status" value="1"/>
</dbReference>
<organism evidence="16 17">
    <name type="scientific">Candidatus Nitrospira allomarina</name>
    <dbReference type="NCBI Taxonomy" id="3020900"/>
    <lineage>
        <taxon>Bacteria</taxon>
        <taxon>Pseudomonadati</taxon>
        <taxon>Nitrospirota</taxon>
        <taxon>Nitrospiria</taxon>
        <taxon>Nitrospirales</taxon>
        <taxon>Nitrospiraceae</taxon>
        <taxon>Nitrospira</taxon>
    </lineage>
</organism>
<dbReference type="Pfam" id="PF08275">
    <property type="entry name" value="DNAG_N"/>
    <property type="match status" value="1"/>
</dbReference>
<name>A0AA96JXX8_9BACT</name>
<dbReference type="HAMAP" id="MF_00974">
    <property type="entry name" value="DNA_primase_DnaG"/>
    <property type="match status" value="1"/>
</dbReference>
<dbReference type="Proteomes" id="UP001302719">
    <property type="component" value="Chromosome"/>
</dbReference>
<dbReference type="FunFam" id="3.90.580.10:FF:000001">
    <property type="entry name" value="DNA primase"/>
    <property type="match status" value="1"/>
</dbReference>
<keyword evidence="11 12" id="KW-0804">Transcription</keyword>
<reference evidence="16 17" key="1">
    <citation type="submission" date="2023-01" db="EMBL/GenBank/DDBJ databases">
        <title>Cultivation and genomic characterization of new, ubiquitous marine nitrite-oxidizing bacteria from the Nitrospirales.</title>
        <authorList>
            <person name="Mueller A.J."/>
            <person name="Daebeler A."/>
            <person name="Herbold C.W."/>
            <person name="Kirkegaard R.H."/>
            <person name="Daims H."/>
        </authorList>
    </citation>
    <scope>NUCLEOTIDE SEQUENCE [LARGE SCALE GENOMIC DNA]</scope>
    <source>
        <strain evidence="16 17">VA</strain>
    </source>
</reference>
<dbReference type="Gene3D" id="3.40.1360.10">
    <property type="match status" value="1"/>
</dbReference>
<dbReference type="GO" id="GO:0003899">
    <property type="term" value="F:DNA-directed RNA polymerase activity"/>
    <property type="evidence" value="ECO:0007669"/>
    <property type="project" value="UniProtKB-UniRule"/>
</dbReference>
<evidence type="ECO:0000256" key="10">
    <source>
        <dbReference type="ARBA" id="ARBA00023125"/>
    </source>
</evidence>
<evidence type="ECO:0000256" key="5">
    <source>
        <dbReference type="ARBA" id="ARBA00022705"/>
    </source>
</evidence>
<dbReference type="InterPro" id="IPR034151">
    <property type="entry name" value="TOPRIM_DnaG_bac"/>
</dbReference>
<dbReference type="SUPFAM" id="SSF56731">
    <property type="entry name" value="DNA primase core"/>
    <property type="match status" value="1"/>
</dbReference>
<keyword evidence="10 12" id="KW-0238">DNA-binding</keyword>
<comment type="similarity">
    <text evidence="12 13">Belongs to the DnaG primase family.</text>
</comment>
<dbReference type="Pfam" id="PF10410">
    <property type="entry name" value="DnaB_bind"/>
    <property type="match status" value="1"/>
</dbReference>
<dbReference type="GO" id="GO:0003677">
    <property type="term" value="F:DNA binding"/>
    <property type="evidence" value="ECO:0007669"/>
    <property type="project" value="UniProtKB-KW"/>
</dbReference>
<dbReference type="InterPro" id="IPR030846">
    <property type="entry name" value="DnaG_bac"/>
</dbReference>
<evidence type="ECO:0000256" key="1">
    <source>
        <dbReference type="ARBA" id="ARBA00022478"/>
    </source>
</evidence>
<gene>
    <name evidence="12 16" type="primary">dnaG</name>
    <name evidence="16" type="ORF">PP769_07515</name>
</gene>
<dbReference type="InterPro" id="IPR002694">
    <property type="entry name" value="Znf_CHC2"/>
</dbReference>
<dbReference type="SMART" id="SM00400">
    <property type="entry name" value="ZnF_CHCC"/>
    <property type="match status" value="1"/>
</dbReference>
<comment type="catalytic activity">
    <reaction evidence="12">
        <text>ssDNA + n NTP = ssDNA/pppN(pN)n-1 hybrid + (n-1) diphosphate.</text>
        <dbReference type="EC" id="2.7.7.101"/>
    </reaction>
</comment>
<dbReference type="InterPro" id="IPR050219">
    <property type="entry name" value="DnaG_primase"/>
</dbReference>
<dbReference type="PANTHER" id="PTHR30313">
    <property type="entry name" value="DNA PRIMASE"/>
    <property type="match status" value="1"/>
</dbReference>
<comment type="cofactor">
    <cofactor evidence="12 13 14">
        <name>Zn(2+)</name>
        <dbReference type="ChEBI" id="CHEBI:29105"/>
    </cofactor>
    <text evidence="12 13 14">Binds 1 zinc ion per monomer.</text>
</comment>
<dbReference type="Gene3D" id="1.10.860.10">
    <property type="entry name" value="DNAb Helicase, Chain A"/>
    <property type="match status" value="1"/>
</dbReference>
<sequence length="609" mass="68230">MTGEKRGVPPEILQQIRDRIDIIDLISTYVSLSKAGQNFKGLCPFHSEKTPSFSVNPVRQMFYCFGCSVGGDAFTFLMKQEGMDFMEALRELSQRTGVPLPERREAAGKTTSGVSRERYFHLYQLAASWYHRNLQEIPEGQVARDYLDQRGITRESWNTFQLGFVPEGWNGLSKWLEQQSVKPEELIQAGLVVRKESEDGTRISTYDRFRDRVMFPITDPRGQVVGFGGRILKDGASPKYLNSPETDLFFKGRSLYGMDKARQSATASGRFYLVEGYFDVIALHQNGIENAVAPLGTALTSDHVQILRRLAPSVMLVFDGDAAGIGAALRTLDLFMNSGIEVRVLLLPAGEDPDTFIRKNGVSAFRELEGKAATLLDFAIMSVLNKAKNDSIQDRVKRADDILAILHKTKNPIEKEEYLKVVSERLGIRPELLRKRLPTISRPMSAAPSAKGKDQSATNLLAIPQGKPEERDLIVLLLQGRLEPDQIRQLDEGAFTVPLYRHILGKAFQHTDDEGHLNLDALHAEFSQDPAYEPVISRLSVGEYNCDEVSIHVAGCLRVLRKNQIQRLMDEVISQLKIAQREGRQDLVDALVAESNVLRQKKAFLTASP</sequence>
<dbReference type="SUPFAM" id="SSF57783">
    <property type="entry name" value="Zinc beta-ribbon"/>
    <property type="match status" value="1"/>
</dbReference>
<keyword evidence="2 12" id="KW-0639">Primosome</keyword>